<gene>
    <name evidence="10" type="ORF">O3P69_005817</name>
</gene>
<evidence type="ECO:0000256" key="3">
    <source>
        <dbReference type="ARBA" id="ARBA00022989"/>
    </source>
</evidence>
<feature type="domain" description="Ig-like" evidence="8">
    <location>
        <begin position="294"/>
        <end position="391"/>
    </location>
</feature>
<evidence type="ECO:0000313" key="11">
    <source>
        <dbReference type="Proteomes" id="UP001487740"/>
    </source>
</evidence>
<dbReference type="InterPro" id="IPR013106">
    <property type="entry name" value="Ig_V-set"/>
</dbReference>
<evidence type="ECO:0000259" key="9">
    <source>
        <dbReference type="PROSITE" id="PS50853"/>
    </source>
</evidence>
<keyword evidence="4 7" id="KW-0472">Membrane</keyword>
<evidence type="ECO:0000256" key="6">
    <source>
        <dbReference type="SAM" id="MobiDB-lite"/>
    </source>
</evidence>
<evidence type="ECO:0000256" key="2">
    <source>
        <dbReference type="ARBA" id="ARBA00022692"/>
    </source>
</evidence>
<dbReference type="CDD" id="cd00063">
    <property type="entry name" value="FN3"/>
    <property type="match status" value="1"/>
</dbReference>
<feature type="region of interest" description="Disordered" evidence="6">
    <location>
        <begin position="1"/>
        <end position="25"/>
    </location>
</feature>
<dbReference type="Gene3D" id="2.60.40.10">
    <property type="entry name" value="Immunoglobulins"/>
    <property type="match status" value="5"/>
</dbReference>
<feature type="domain" description="Fibronectin type-III" evidence="9">
    <location>
        <begin position="590"/>
        <end position="685"/>
    </location>
</feature>
<evidence type="ECO:0000256" key="4">
    <source>
        <dbReference type="ARBA" id="ARBA00023136"/>
    </source>
</evidence>
<keyword evidence="5" id="KW-1015">Disulfide bond</keyword>
<feature type="compositionally biased region" description="Polar residues" evidence="6">
    <location>
        <begin position="815"/>
        <end position="825"/>
    </location>
</feature>
<dbReference type="InterPro" id="IPR013151">
    <property type="entry name" value="Immunoglobulin_dom"/>
</dbReference>
<keyword evidence="11" id="KW-1185">Reference proteome</keyword>
<dbReference type="PROSITE" id="PS50835">
    <property type="entry name" value="IG_LIKE"/>
    <property type="match status" value="4"/>
</dbReference>
<dbReference type="InterPro" id="IPR003599">
    <property type="entry name" value="Ig_sub"/>
</dbReference>
<feature type="domain" description="Ig-like" evidence="8">
    <location>
        <begin position="73"/>
        <end position="178"/>
    </location>
</feature>
<dbReference type="InterPro" id="IPR036179">
    <property type="entry name" value="Ig-like_dom_sf"/>
</dbReference>
<dbReference type="Proteomes" id="UP001487740">
    <property type="component" value="Unassembled WGS sequence"/>
</dbReference>
<dbReference type="Pfam" id="PF13895">
    <property type="entry name" value="Ig_2"/>
    <property type="match status" value="1"/>
</dbReference>
<dbReference type="SMART" id="SM00409">
    <property type="entry name" value="IG"/>
    <property type="match status" value="4"/>
</dbReference>
<dbReference type="SMART" id="SM00060">
    <property type="entry name" value="FN3"/>
    <property type="match status" value="1"/>
</dbReference>
<feature type="transmembrane region" description="Helical" evidence="7">
    <location>
        <begin position="34"/>
        <end position="56"/>
    </location>
</feature>
<evidence type="ECO:0008006" key="12">
    <source>
        <dbReference type="Google" id="ProtNLM"/>
    </source>
</evidence>
<evidence type="ECO:0000256" key="1">
    <source>
        <dbReference type="ARBA" id="ARBA00004167"/>
    </source>
</evidence>
<evidence type="ECO:0000313" key="10">
    <source>
        <dbReference type="EMBL" id="KAK8395952.1"/>
    </source>
</evidence>
<evidence type="ECO:0000256" key="5">
    <source>
        <dbReference type="ARBA" id="ARBA00023157"/>
    </source>
</evidence>
<dbReference type="GO" id="GO:0016020">
    <property type="term" value="C:membrane"/>
    <property type="evidence" value="ECO:0007669"/>
    <property type="project" value="UniProtKB-SubCell"/>
</dbReference>
<feature type="domain" description="Ig-like" evidence="8">
    <location>
        <begin position="396"/>
        <end position="488"/>
    </location>
</feature>
<dbReference type="InterPro" id="IPR007110">
    <property type="entry name" value="Ig-like_dom"/>
</dbReference>
<accession>A0AAW0U786</accession>
<dbReference type="InterPro" id="IPR013162">
    <property type="entry name" value="CD80_C2-set"/>
</dbReference>
<feature type="transmembrane region" description="Helical" evidence="7">
    <location>
        <begin position="696"/>
        <end position="720"/>
    </location>
</feature>
<feature type="region of interest" description="Disordered" evidence="6">
    <location>
        <begin position="855"/>
        <end position="883"/>
    </location>
</feature>
<dbReference type="AlphaFoldDB" id="A0AAW0U786"/>
<keyword evidence="2 7" id="KW-0812">Transmembrane</keyword>
<protein>
    <recommendedName>
        <fullName evidence="12">Nephrin</fullName>
    </recommendedName>
</protein>
<feature type="compositionally biased region" description="Basic and acidic residues" evidence="6">
    <location>
        <begin position="745"/>
        <end position="759"/>
    </location>
</feature>
<dbReference type="InterPro" id="IPR003598">
    <property type="entry name" value="Ig_sub2"/>
</dbReference>
<dbReference type="InterPro" id="IPR003961">
    <property type="entry name" value="FN3_dom"/>
</dbReference>
<keyword evidence="3 7" id="KW-1133">Transmembrane helix</keyword>
<name>A0AAW0U786_SCYPA</name>
<dbReference type="EMBL" id="JARAKH010000017">
    <property type="protein sequence ID" value="KAK8395952.1"/>
    <property type="molecule type" value="Genomic_DNA"/>
</dbReference>
<dbReference type="Pfam" id="PF00047">
    <property type="entry name" value="ig"/>
    <property type="match status" value="1"/>
</dbReference>
<dbReference type="SMART" id="SM00408">
    <property type="entry name" value="IGc2"/>
    <property type="match status" value="3"/>
</dbReference>
<dbReference type="PANTHER" id="PTHR23278:SF19">
    <property type="entry name" value="OBSCURIN"/>
    <property type="match status" value="1"/>
</dbReference>
<feature type="region of interest" description="Disordered" evidence="6">
    <location>
        <begin position="745"/>
        <end position="826"/>
    </location>
</feature>
<sequence>MVRWSHEKHKTGQDKENAVRESHHKARGATMTPYVGVAAWAVVGSLLLAVTTTYAMSDAITDQEVTVIVDGVEGESASVPCDLFPSDPKDKVNLILWYKDDAKDPIYSYDARLAVFASERHHLKEMNLKGRIAFTPSPGQPIPHTLTLSRLSASDAGTYSCRVDFMRAQSTTRAARLRVVSPVESLIITDSGGDPVPPILSPVPEGGTLNLTCTARGGRPQPKVSWWLSESIIDDSFSSSAGGSEGGSGSVVSNTLIINPLTRAHAHSVLTCKAATAPVAVTTTKVTIDMYLRPLTVEITGAAVGGSVRAGDLLDLSCTARGSRPQPVISWYKGASLIQTQNTQRKDVTGVGGMSRVRVAVQRRDNEARITCRVSNPQLPLHTLQDHVVINVTFAPQVELRVGSRLEGTVVKKGKNLYLTCHVDANPPPHKLIFMHQGVEVRQDKTEHIMVNGNNLVLNKISRTQAGEYSCKATNSEGTGSSVPLNITVLYAPVCSEVRDVWGELGSVVRASCRVQAAPIAPIQFSWVWVTPSYSRRVVPALVTSSGTASSVNFTVPRDNVTEPGVPAEKLGVLQCWAQNSVGRQEKPSPPSPPINCTLTETGPEVVTVSCQPGDPLSMTESYLLQVCGAKNRKLCHNISSPVPRFVVPGLTYGRDYEVYVSSSTRYGHSPFRLVEAFTFKTAENRMGSETSPPSLYTIIMFVGGVGAIIVLVIIVIALIRLRMRRSSHKCTRRSFASTTSEILEKDVSSDKRPSESKGDSASSSDNHVKSGAGDGEGGGGRDTVSGRVGGREAVPLQPIIRQPSRPIIKENSRSSDNGKASQGRTVLFVEPPKPAAGILVNKNEVPRTSHETLYPSRRSLKGPNGDVGPHGYGSRGSYPETLHTLHVSSRGFDAYGDRDRDPHL</sequence>
<feature type="compositionally biased region" description="Low complexity" evidence="6">
    <location>
        <begin position="796"/>
        <end position="807"/>
    </location>
</feature>
<reference evidence="10 11" key="1">
    <citation type="submission" date="2023-03" db="EMBL/GenBank/DDBJ databases">
        <title>High-quality genome of Scylla paramamosain provides insights in environmental adaptation.</title>
        <authorList>
            <person name="Zhang L."/>
        </authorList>
    </citation>
    <scope>NUCLEOTIDE SEQUENCE [LARGE SCALE GENOMIC DNA]</scope>
    <source>
        <strain evidence="10">LZ_2023a</strain>
        <tissue evidence="10">Muscle</tissue>
    </source>
</reference>
<proteinExistence type="predicted"/>
<feature type="compositionally biased region" description="Basic and acidic residues" evidence="6">
    <location>
        <begin position="10"/>
        <end position="21"/>
    </location>
</feature>
<organism evidence="10 11">
    <name type="scientific">Scylla paramamosain</name>
    <name type="common">Mud crab</name>
    <dbReference type="NCBI Taxonomy" id="85552"/>
    <lineage>
        <taxon>Eukaryota</taxon>
        <taxon>Metazoa</taxon>
        <taxon>Ecdysozoa</taxon>
        <taxon>Arthropoda</taxon>
        <taxon>Crustacea</taxon>
        <taxon>Multicrustacea</taxon>
        <taxon>Malacostraca</taxon>
        <taxon>Eumalacostraca</taxon>
        <taxon>Eucarida</taxon>
        <taxon>Decapoda</taxon>
        <taxon>Pleocyemata</taxon>
        <taxon>Brachyura</taxon>
        <taxon>Eubrachyura</taxon>
        <taxon>Portunoidea</taxon>
        <taxon>Portunidae</taxon>
        <taxon>Portuninae</taxon>
        <taxon>Scylla</taxon>
    </lineage>
</organism>
<dbReference type="SUPFAM" id="SSF49265">
    <property type="entry name" value="Fibronectin type III"/>
    <property type="match status" value="1"/>
</dbReference>
<comment type="subcellular location">
    <subcellularLocation>
        <location evidence="1">Membrane</location>
        <topology evidence="1">Single-pass membrane protein</topology>
    </subcellularLocation>
</comment>
<comment type="caution">
    <text evidence="10">The sequence shown here is derived from an EMBL/GenBank/DDBJ whole genome shotgun (WGS) entry which is preliminary data.</text>
</comment>
<feature type="domain" description="Ig-like" evidence="8">
    <location>
        <begin position="195"/>
        <end position="282"/>
    </location>
</feature>
<dbReference type="Pfam" id="PF08205">
    <property type="entry name" value="C2-set_2"/>
    <property type="match status" value="1"/>
</dbReference>
<dbReference type="Pfam" id="PF07686">
    <property type="entry name" value="V-set"/>
    <property type="match status" value="1"/>
</dbReference>
<dbReference type="PANTHER" id="PTHR23278">
    <property type="entry name" value="SIDESTEP PROTEIN"/>
    <property type="match status" value="1"/>
</dbReference>
<dbReference type="InterPro" id="IPR036116">
    <property type="entry name" value="FN3_sf"/>
</dbReference>
<evidence type="ECO:0000259" key="8">
    <source>
        <dbReference type="PROSITE" id="PS50835"/>
    </source>
</evidence>
<dbReference type="InterPro" id="IPR013783">
    <property type="entry name" value="Ig-like_fold"/>
</dbReference>
<dbReference type="SUPFAM" id="SSF48726">
    <property type="entry name" value="Immunoglobulin"/>
    <property type="match status" value="4"/>
</dbReference>
<feature type="compositionally biased region" description="Gly residues" evidence="6">
    <location>
        <begin position="773"/>
        <end position="782"/>
    </location>
</feature>
<evidence type="ECO:0000256" key="7">
    <source>
        <dbReference type="SAM" id="Phobius"/>
    </source>
</evidence>
<dbReference type="PROSITE" id="PS50853">
    <property type="entry name" value="FN3"/>
    <property type="match status" value="1"/>
</dbReference>